<keyword evidence="2" id="KW-0677">Repeat</keyword>
<dbReference type="Gene3D" id="2.120.10.80">
    <property type="entry name" value="Kelch-type beta propeller"/>
    <property type="match status" value="2"/>
</dbReference>
<evidence type="ECO:0000256" key="3">
    <source>
        <dbReference type="SAM" id="MobiDB-lite"/>
    </source>
</evidence>
<evidence type="ECO:0000313" key="4">
    <source>
        <dbReference type="EMBL" id="EMD41947.1"/>
    </source>
</evidence>
<dbReference type="PANTHER" id="PTHR46376:SF1">
    <property type="entry name" value="LEUCINE-ZIPPER-LIKE TRANSCRIPTIONAL REGULATOR 1"/>
    <property type="match status" value="1"/>
</dbReference>
<evidence type="ECO:0000256" key="2">
    <source>
        <dbReference type="ARBA" id="ARBA00022737"/>
    </source>
</evidence>
<dbReference type="STRING" id="914234.M2RU33"/>
<evidence type="ECO:0000256" key="1">
    <source>
        <dbReference type="ARBA" id="ARBA00022441"/>
    </source>
</evidence>
<feature type="region of interest" description="Disordered" evidence="3">
    <location>
        <begin position="37"/>
        <end position="81"/>
    </location>
</feature>
<dbReference type="AlphaFoldDB" id="M2RU33"/>
<dbReference type="InterPro" id="IPR051568">
    <property type="entry name" value="LZTR1/Attractin"/>
</dbReference>
<keyword evidence="1" id="KW-0880">Kelch repeat</keyword>
<dbReference type="Proteomes" id="UP000016930">
    <property type="component" value="Unassembled WGS sequence"/>
</dbReference>
<dbReference type="InterPro" id="IPR015915">
    <property type="entry name" value="Kelch-typ_b-propeller"/>
</dbReference>
<dbReference type="PANTHER" id="PTHR46376">
    <property type="entry name" value="LEUCINE-ZIPPER-LIKE TRANSCRIPTIONAL REGULATOR 1"/>
    <property type="match status" value="1"/>
</dbReference>
<organism evidence="4 5">
    <name type="scientific">Ceriporiopsis subvermispora (strain B)</name>
    <name type="common">White-rot fungus</name>
    <name type="synonym">Gelatoporia subvermispora</name>
    <dbReference type="NCBI Taxonomy" id="914234"/>
    <lineage>
        <taxon>Eukaryota</taxon>
        <taxon>Fungi</taxon>
        <taxon>Dikarya</taxon>
        <taxon>Basidiomycota</taxon>
        <taxon>Agaricomycotina</taxon>
        <taxon>Agaricomycetes</taxon>
        <taxon>Polyporales</taxon>
        <taxon>Gelatoporiaceae</taxon>
        <taxon>Gelatoporia</taxon>
    </lineage>
</organism>
<feature type="compositionally biased region" description="Polar residues" evidence="3">
    <location>
        <begin position="388"/>
        <end position="401"/>
    </location>
</feature>
<sequence>MAVTGLLNWIMRLWRSKFTKRATLQQIRSVCVSIPEEQDDLQSTDSHNTLVGKQDAGKADTKTLPEPPTAMTSPKRSPRYPWSRRPLTILEQSPPPFPRYGHTLTSISDGRDGVWLFGGVSRGDLSDDVYVLHLQDNTIKRRYTEGTKPAARTGHAAVAVHLNGVDAPESILIWGGQGHTGRDTALYVLDISSLKWTQFRSSGQAPDGRVGHTLVTARNKVFLFGGDVNGRPSDELWICDIDNTSQSATWSRIPCADGVAWPPARINHTCVTDGENLYIFGGTDCQFHYNDTWMFSLKSQSWDELMVIGFIPANCEGHKAVLVGDYMYVHGGRGLDATEMTSFGALNIRHRRWFMFQNMGPSPGRRADHAMAEVGANVVFLGGEPRSAPSQNTQEGESTQPHMMHVLDTARINYPKL</sequence>
<gene>
    <name evidence="4" type="ORF">CERSUDRAFT_110502</name>
</gene>
<dbReference type="Pfam" id="PF24681">
    <property type="entry name" value="Kelch_KLHDC2_KLHL20_DRC7"/>
    <property type="match status" value="1"/>
</dbReference>
<dbReference type="HOGENOM" id="CLU_037875_1_0_1"/>
<protein>
    <submittedName>
        <fullName evidence="4">Uncharacterized protein</fullName>
    </submittedName>
</protein>
<keyword evidence="5" id="KW-1185">Reference proteome</keyword>
<accession>M2RU33</accession>
<dbReference type="GO" id="GO:0005794">
    <property type="term" value="C:Golgi apparatus"/>
    <property type="evidence" value="ECO:0007669"/>
    <property type="project" value="TreeGrafter"/>
</dbReference>
<feature type="region of interest" description="Disordered" evidence="3">
    <location>
        <begin position="383"/>
        <end position="402"/>
    </location>
</feature>
<dbReference type="EMBL" id="KB445791">
    <property type="protein sequence ID" value="EMD41947.1"/>
    <property type="molecule type" value="Genomic_DNA"/>
</dbReference>
<dbReference type="SUPFAM" id="SSF117281">
    <property type="entry name" value="Kelch motif"/>
    <property type="match status" value="1"/>
</dbReference>
<reference evidence="4 5" key="1">
    <citation type="journal article" date="2012" name="Proc. Natl. Acad. Sci. U.S.A.">
        <title>Comparative genomics of Ceriporiopsis subvermispora and Phanerochaete chrysosporium provide insight into selective ligninolysis.</title>
        <authorList>
            <person name="Fernandez-Fueyo E."/>
            <person name="Ruiz-Duenas F.J."/>
            <person name="Ferreira P."/>
            <person name="Floudas D."/>
            <person name="Hibbett D.S."/>
            <person name="Canessa P."/>
            <person name="Larrondo L.F."/>
            <person name="James T.Y."/>
            <person name="Seelenfreund D."/>
            <person name="Lobos S."/>
            <person name="Polanco R."/>
            <person name="Tello M."/>
            <person name="Honda Y."/>
            <person name="Watanabe T."/>
            <person name="Watanabe T."/>
            <person name="Ryu J.S."/>
            <person name="Kubicek C.P."/>
            <person name="Schmoll M."/>
            <person name="Gaskell J."/>
            <person name="Hammel K.E."/>
            <person name="St John F.J."/>
            <person name="Vanden Wymelenberg A."/>
            <person name="Sabat G."/>
            <person name="Splinter BonDurant S."/>
            <person name="Syed K."/>
            <person name="Yadav J.S."/>
            <person name="Doddapaneni H."/>
            <person name="Subramanian V."/>
            <person name="Lavin J.L."/>
            <person name="Oguiza J.A."/>
            <person name="Perez G."/>
            <person name="Pisabarro A.G."/>
            <person name="Ramirez L."/>
            <person name="Santoyo F."/>
            <person name="Master E."/>
            <person name="Coutinho P.M."/>
            <person name="Henrissat B."/>
            <person name="Lombard V."/>
            <person name="Magnuson J.K."/>
            <person name="Kuees U."/>
            <person name="Hori C."/>
            <person name="Igarashi K."/>
            <person name="Samejima M."/>
            <person name="Held B.W."/>
            <person name="Barry K.W."/>
            <person name="LaButti K.M."/>
            <person name="Lapidus A."/>
            <person name="Lindquist E.A."/>
            <person name="Lucas S.M."/>
            <person name="Riley R."/>
            <person name="Salamov A.A."/>
            <person name="Hoffmeister D."/>
            <person name="Schwenk D."/>
            <person name="Hadar Y."/>
            <person name="Yarden O."/>
            <person name="de Vries R.P."/>
            <person name="Wiebenga A."/>
            <person name="Stenlid J."/>
            <person name="Eastwood D."/>
            <person name="Grigoriev I.V."/>
            <person name="Berka R.M."/>
            <person name="Blanchette R.A."/>
            <person name="Kersten P."/>
            <person name="Martinez A.T."/>
            <person name="Vicuna R."/>
            <person name="Cullen D."/>
        </authorList>
    </citation>
    <scope>NUCLEOTIDE SEQUENCE [LARGE SCALE GENOMIC DNA]</scope>
    <source>
        <strain evidence="4 5">B</strain>
    </source>
</reference>
<evidence type="ECO:0000313" key="5">
    <source>
        <dbReference type="Proteomes" id="UP000016930"/>
    </source>
</evidence>
<dbReference type="OrthoDB" id="45365at2759"/>
<name>M2RU33_CERS8</name>
<proteinExistence type="predicted"/>